<sequence>MMKGASRWLFGLLIVLLPLLLITTSIRMLLTPLYLQVAYHLPGFPPDPFGFTLEERLHWANYSLSYLLNQADISFLSSQSLSNGQPLYNPRELRHMVDVKNLVQLMIRVWAGLLLLYLVVGLWAWRIQQTRAFWLAISRGGWLTLGLVLLILMGVMVSFNWLFTAFHRLFFEGDTWLFYYSDTLIRLFPLRFWQDAFTAMGLLTISMALVAAFGGKRLAQRK</sequence>
<keyword evidence="1" id="KW-1133">Transmembrane helix</keyword>
<dbReference type="AlphaFoldDB" id="A0A0N8GQP0"/>
<evidence type="ECO:0000256" key="1">
    <source>
        <dbReference type="SAM" id="Phobius"/>
    </source>
</evidence>
<dbReference type="Proteomes" id="UP000050544">
    <property type="component" value="Unassembled WGS sequence"/>
</dbReference>
<gene>
    <name evidence="2" type="ORF">SE15_03520</name>
</gene>
<feature type="transmembrane region" description="Helical" evidence="1">
    <location>
        <begin position="196"/>
        <end position="215"/>
    </location>
</feature>
<reference evidence="2 3" key="1">
    <citation type="submission" date="2015-07" db="EMBL/GenBank/DDBJ databases">
        <title>Whole genome sequence of Thermanaerothrix daxensis DSM 23592.</title>
        <authorList>
            <person name="Hemp J."/>
            <person name="Ward L.M."/>
            <person name="Pace L.A."/>
            <person name="Fischer W.W."/>
        </authorList>
    </citation>
    <scope>NUCLEOTIDE SEQUENCE [LARGE SCALE GENOMIC DNA]</scope>
    <source>
        <strain evidence="2 3">GNS-1</strain>
    </source>
</reference>
<feature type="transmembrane region" description="Helical" evidence="1">
    <location>
        <begin position="145"/>
        <end position="163"/>
    </location>
</feature>
<keyword evidence="1" id="KW-0472">Membrane</keyword>
<dbReference type="Pfam" id="PF07314">
    <property type="entry name" value="Lit"/>
    <property type="match status" value="1"/>
</dbReference>
<dbReference type="EMBL" id="LGKO01000002">
    <property type="protein sequence ID" value="KPL84234.1"/>
    <property type="molecule type" value="Genomic_DNA"/>
</dbReference>
<dbReference type="NCBIfam" id="TIGR01906">
    <property type="entry name" value="integ_TIGR01906"/>
    <property type="match status" value="1"/>
</dbReference>
<evidence type="ECO:0008006" key="4">
    <source>
        <dbReference type="Google" id="ProtNLM"/>
    </source>
</evidence>
<dbReference type="STRING" id="869279.SE15_03520"/>
<feature type="transmembrane region" description="Helical" evidence="1">
    <location>
        <begin position="105"/>
        <end position="125"/>
    </location>
</feature>
<organism evidence="2 3">
    <name type="scientific">Thermanaerothrix daxensis</name>
    <dbReference type="NCBI Taxonomy" id="869279"/>
    <lineage>
        <taxon>Bacteria</taxon>
        <taxon>Bacillati</taxon>
        <taxon>Chloroflexota</taxon>
        <taxon>Anaerolineae</taxon>
        <taxon>Anaerolineales</taxon>
        <taxon>Anaerolineaceae</taxon>
        <taxon>Thermanaerothrix</taxon>
    </lineage>
</organism>
<evidence type="ECO:0000313" key="2">
    <source>
        <dbReference type="EMBL" id="KPL84234.1"/>
    </source>
</evidence>
<comment type="caution">
    <text evidence="2">The sequence shown here is derived from an EMBL/GenBank/DDBJ whole genome shotgun (WGS) entry which is preliminary data.</text>
</comment>
<proteinExistence type="predicted"/>
<accession>A0A0N8GQP0</accession>
<protein>
    <recommendedName>
        <fullName evidence="4">TIGR01906 family membrane protein</fullName>
    </recommendedName>
</protein>
<keyword evidence="1" id="KW-0812">Transmembrane</keyword>
<dbReference type="InterPro" id="IPR010178">
    <property type="entry name" value="Lit"/>
</dbReference>
<keyword evidence="3" id="KW-1185">Reference proteome</keyword>
<name>A0A0N8GQP0_9CHLR</name>
<evidence type="ECO:0000313" key="3">
    <source>
        <dbReference type="Proteomes" id="UP000050544"/>
    </source>
</evidence>